<sequence length="149" mass="16455">MSLANLLTNQQQRLDALTSLLASEQNLLTKGDVDGDALAQVAIKKQALLEELERIESVRRSVQKRLGYADGAKGARSAAQDAGCQTDWENLLEKSERAARMNELTGQMLSVRMKHNQAMLDYIRQIAEKTLYKPDGRNSAQPGRINASA</sequence>
<gene>
    <name evidence="3" type="ORF">LCGC14_0150960</name>
</gene>
<dbReference type="SUPFAM" id="SSF140566">
    <property type="entry name" value="FlgN-like"/>
    <property type="match status" value="1"/>
</dbReference>
<feature type="coiled-coil region" evidence="2">
    <location>
        <begin position="7"/>
        <end position="65"/>
    </location>
</feature>
<dbReference type="EMBL" id="LAZR01000053">
    <property type="protein sequence ID" value="KKN98231.1"/>
    <property type="molecule type" value="Genomic_DNA"/>
</dbReference>
<dbReference type="InterPro" id="IPR036679">
    <property type="entry name" value="FlgN-like_sf"/>
</dbReference>
<keyword evidence="2" id="KW-0175">Coiled coil</keyword>
<accession>A0A0F9XGM0</accession>
<protein>
    <recommendedName>
        <fullName evidence="4">FlgN family protein</fullName>
    </recommendedName>
</protein>
<dbReference type="Pfam" id="PF05130">
    <property type="entry name" value="FlgN"/>
    <property type="match status" value="1"/>
</dbReference>
<organism evidence="3">
    <name type="scientific">marine sediment metagenome</name>
    <dbReference type="NCBI Taxonomy" id="412755"/>
    <lineage>
        <taxon>unclassified sequences</taxon>
        <taxon>metagenomes</taxon>
        <taxon>ecological metagenomes</taxon>
    </lineage>
</organism>
<reference evidence="3" key="1">
    <citation type="journal article" date="2015" name="Nature">
        <title>Complex archaea that bridge the gap between prokaryotes and eukaryotes.</title>
        <authorList>
            <person name="Spang A."/>
            <person name="Saw J.H."/>
            <person name="Jorgensen S.L."/>
            <person name="Zaremba-Niedzwiedzka K."/>
            <person name="Martijn J."/>
            <person name="Lind A.E."/>
            <person name="van Eijk R."/>
            <person name="Schleper C."/>
            <person name="Guy L."/>
            <person name="Ettema T.J."/>
        </authorList>
    </citation>
    <scope>NUCLEOTIDE SEQUENCE</scope>
</reference>
<dbReference type="AlphaFoldDB" id="A0A0F9XGM0"/>
<dbReference type="Gene3D" id="1.20.58.300">
    <property type="entry name" value="FlgN-like"/>
    <property type="match status" value="1"/>
</dbReference>
<dbReference type="GO" id="GO:0044780">
    <property type="term" value="P:bacterial-type flagellum assembly"/>
    <property type="evidence" value="ECO:0007669"/>
    <property type="project" value="InterPro"/>
</dbReference>
<evidence type="ECO:0008006" key="4">
    <source>
        <dbReference type="Google" id="ProtNLM"/>
    </source>
</evidence>
<evidence type="ECO:0000256" key="2">
    <source>
        <dbReference type="SAM" id="Coils"/>
    </source>
</evidence>
<evidence type="ECO:0000313" key="3">
    <source>
        <dbReference type="EMBL" id="KKN98231.1"/>
    </source>
</evidence>
<keyword evidence="1" id="KW-1005">Bacterial flagellum biogenesis</keyword>
<dbReference type="InterPro" id="IPR007809">
    <property type="entry name" value="FlgN-like"/>
</dbReference>
<name>A0A0F9XGM0_9ZZZZ</name>
<comment type="caution">
    <text evidence="3">The sequence shown here is derived from an EMBL/GenBank/DDBJ whole genome shotgun (WGS) entry which is preliminary data.</text>
</comment>
<proteinExistence type="predicted"/>
<evidence type="ECO:0000256" key="1">
    <source>
        <dbReference type="ARBA" id="ARBA00022795"/>
    </source>
</evidence>